<dbReference type="InterPro" id="IPR004772">
    <property type="entry name" value="TrkH"/>
</dbReference>
<feature type="transmembrane region" description="Helical" evidence="10">
    <location>
        <begin position="212"/>
        <end position="231"/>
    </location>
</feature>
<evidence type="ECO:0000256" key="6">
    <source>
        <dbReference type="ARBA" id="ARBA00022958"/>
    </source>
</evidence>
<evidence type="ECO:0000313" key="11">
    <source>
        <dbReference type="EMBL" id="MCO6043937.1"/>
    </source>
</evidence>
<feature type="transmembrane region" description="Helical" evidence="10">
    <location>
        <begin position="428"/>
        <end position="454"/>
    </location>
</feature>
<dbReference type="GO" id="GO:0005886">
    <property type="term" value="C:plasma membrane"/>
    <property type="evidence" value="ECO:0007669"/>
    <property type="project" value="UniProtKB-SubCell"/>
</dbReference>
<name>A0A9X2F7S1_9BACT</name>
<reference evidence="11" key="1">
    <citation type="submission" date="2022-06" db="EMBL/GenBank/DDBJ databases">
        <title>Aeoliella straminimaris, a novel planctomycete from sediments.</title>
        <authorList>
            <person name="Vitorino I.R."/>
            <person name="Lage O.M."/>
        </authorList>
    </citation>
    <scope>NUCLEOTIDE SEQUENCE</scope>
    <source>
        <strain evidence="11">ICT_H6.2</strain>
    </source>
</reference>
<keyword evidence="3" id="KW-1003">Cell membrane</keyword>
<keyword evidence="8" id="KW-0406">Ion transport</keyword>
<keyword evidence="9 10" id="KW-0472">Membrane</keyword>
<feature type="transmembrane region" description="Helical" evidence="10">
    <location>
        <begin position="181"/>
        <end position="200"/>
    </location>
</feature>
<feature type="transmembrane region" description="Helical" evidence="10">
    <location>
        <begin position="98"/>
        <end position="123"/>
    </location>
</feature>
<sequence length="474" mass="51577">MPPDFKDRSPQPTPTGPWRKFMDLLSRRWQTLRAMEVFVGSFALLILLGTLGLKLLPGIYTGDPLGWTDAVFTATSAVCVTGLIVVDTGSNFTFGGQAFLLLLIQIGGIGMMTLASMVIFALGGRLSLRSEASVVVPPSLSEISPRALILAVVRFTLTFEAIGAVLLYLTWGPKLGWGHALWPAIFHSVSAFCNAGFSIYTDSLVQFAESPVTLLIISSLIIVGGLGFVVMEELARRWRQPRKERRALSLHTKLVLSSSLFLTLAGWLLFLMFEWNEGLNKLAYLDRLTNGLFMSITPRTAGFNTVDYRSMSNSSNFLTILLMMIGGSPGSTAGGFKTTSFAIIGLLAWSRLRSRTSVTFAERSIPEETVQRAVGLLVIGGMIIVAGIFLLAGIGDLLNQNDGFLAEAFEVVSALNTVGLSMGVTTHLSVHACWVIILLMFVGRVGPLSLAALLRRRFAQSRDFRYTHEDVIVG</sequence>
<evidence type="ECO:0000256" key="2">
    <source>
        <dbReference type="ARBA" id="ARBA00022448"/>
    </source>
</evidence>
<keyword evidence="4" id="KW-0633">Potassium transport</keyword>
<evidence type="ECO:0000256" key="9">
    <source>
        <dbReference type="ARBA" id="ARBA00023136"/>
    </source>
</evidence>
<keyword evidence="6" id="KW-0630">Potassium</keyword>
<evidence type="ECO:0000256" key="7">
    <source>
        <dbReference type="ARBA" id="ARBA00022989"/>
    </source>
</evidence>
<keyword evidence="7 10" id="KW-1133">Transmembrane helix</keyword>
<evidence type="ECO:0000313" key="12">
    <source>
        <dbReference type="Proteomes" id="UP001155241"/>
    </source>
</evidence>
<accession>A0A9X2F7S1</accession>
<evidence type="ECO:0000256" key="4">
    <source>
        <dbReference type="ARBA" id="ARBA00022538"/>
    </source>
</evidence>
<feature type="transmembrane region" description="Helical" evidence="10">
    <location>
        <begin position="143"/>
        <end position="169"/>
    </location>
</feature>
<evidence type="ECO:0000256" key="3">
    <source>
        <dbReference type="ARBA" id="ARBA00022475"/>
    </source>
</evidence>
<feature type="transmembrane region" description="Helical" evidence="10">
    <location>
        <begin position="333"/>
        <end position="352"/>
    </location>
</feature>
<keyword evidence="12" id="KW-1185">Reference proteome</keyword>
<comment type="caution">
    <text evidence="11">The sequence shown here is derived from an EMBL/GenBank/DDBJ whole genome shotgun (WGS) entry which is preliminary data.</text>
</comment>
<dbReference type="PANTHER" id="PTHR32024:SF1">
    <property type="entry name" value="KTR SYSTEM POTASSIUM UPTAKE PROTEIN B"/>
    <property type="match status" value="1"/>
</dbReference>
<organism evidence="11 12">
    <name type="scientific">Aeoliella straminimaris</name>
    <dbReference type="NCBI Taxonomy" id="2954799"/>
    <lineage>
        <taxon>Bacteria</taxon>
        <taxon>Pseudomonadati</taxon>
        <taxon>Planctomycetota</taxon>
        <taxon>Planctomycetia</taxon>
        <taxon>Pirellulales</taxon>
        <taxon>Lacipirellulaceae</taxon>
        <taxon>Aeoliella</taxon>
    </lineage>
</organism>
<evidence type="ECO:0000256" key="5">
    <source>
        <dbReference type="ARBA" id="ARBA00022692"/>
    </source>
</evidence>
<protein>
    <submittedName>
        <fullName evidence="11">TrkH family potassium uptake protein</fullName>
    </submittedName>
</protein>
<dbReference type="RefSeq" id="WP_252852038.1">
    <property type="nucleotide sequence ID" value="NZ_JAMXLR010000026.1"/>
</dbReference>
<proteinExistence type="predicted"/>
<dbReference type="EMBL" id="JAMXLR010000026">
    <property type="protein sequence ID" value="MCO6043937.1"/>
    <property type="molecule type" value="Genomic_DNA"/>
</dbReference>
<evidence type="ECO:0000256" key="1">
    <source>
        <dbReference type="ARBA" id="ARBA00004651"/>
    </source>
</evidence>
<feature type="transmembrane region" description="Helical" evidence="10">
    <location>
        <begin position="373"/>
        <end position="394"/>
    </location>
</feature>
<dbReference type="PANTHER" id="PTHR32024">
    <property type="entry name" value="TRK SYSTEM POTASSIUM UPTAKE PROTEIN TRKG-RELATED"/>
    <property type="match status" value="1"/>
</dbReference>
<dbReference type="AlphaFoldDB" id="A0A9X2F7S1"/>
<dbReference type="Proteomes" id="UP001155241">
    <property type="component" value="Unassembled WGS sequence"/>
</dbReference>
<dbReference type="GO" id="GO:0015379">
    <property type="term" value="F:potassium:chloride symporter activity"/>
    <property type="evidence" value="ECO:0007669"/>
    <property type="project" value="InterPro"/>
</dbReference>
<dbReference type="Pfam" id="PF02386">
    <property type="entry name" value="TrkH"/>
    <property type="match status" value="1"/>
</dbReference>
<feature type="transmembrane region" description="Helical" evidence="10">
    <location>
        <begin position="66"/>
        <end position="86"/>
    </location>
</feature>
<gene>
    <name evidence="11" type="ORF">NG895_08460</name>
</gene>
<evidence type="ECO:0000256" key="10">
    <source>
        <dbReference type="SAM" id="Phobius"/>
    </source>
</evidence>
<dbReference type="NCBIfam" id="TIGR00933">
    <property type="entry name" value="2a38"/>
    <property type="match status" value="1"/>
</dbReference>
<dbReference type="InterPro" id="IPR003445">
    <property type="entry name" value="Cat_transpt"/>
</dbReference>
<feature type="transmembrane region" description="Helical" evidence="10">
    <location>
        <begin position="37"/>
        <end position="60"/>
    </location>
</feature>
<keyword evidence="2" id="KW-0813">Transport</keyword>
<comment type="subcellular location">
    <subcellularLocation>
        <location evidence="1">Cell membrane</location>
        <topology evidence="1">Multi-pass membrane protein</topology>
    </subcellularLocation>
</comment>
<feature type="transmembrane region" description="Helical" evidence="10">
    <location>
        <begin position="252"/>
        <end position="273"/>
    </location>
</feature>
<keyword evidence="5 10" id="KW-0812">Transmembrane</keyword>
<evidence type="ECO:0000256" key="8">
    <source>
        <dbReference type="ARBA" id="ARBA00023065"/>
    </source>
</evidence>